<evidence type="ECO:0000313" key="3">
    <source>
        <dbReference type="Proteomes" id="UP000036681"/>
    </source>
</evidence>
<dbReference type="WBParaSite" id="ALUE_0000838701-mRNA-1">
    <property type="protein sequence ID" value="ALUE_0000838701-mRNA-1"/>
    <property type="gene ID" value="ALUE_0000838701"/>
</dbReference>
<evidence type="ECO:0000259" key="2">
    <source>
        <dbReference type="PROSITE" id="PS52001"/>
    </source>
</evidence>
<feature type="region of interest" description="Disordered" evidence="1">
    <location>
        <begin position="254"/>
        <end position="278"/>
    </location>
</feature>
<evidence type="ECO:0000256" key="1">
    <source>
        <dbReference type="SAM" id="MobiDB-lite"/>
    </source>
</evidence>
<sequence>MPCEELDMTNAYDVFKLSAEPVRIELLNGTVICGNVYTIDPMTCTVVIFQFHKKEPFSVCVVPRDAFSSMRVVDRGEGLPECCREPTPQLIAWMRALLGVVQPSSQPTNQLDERWHSNKFSNSSQKADFCIISYQMSMQEIKFIELQVPYSSFMGFGVPDGRSFEKGYAFKGTVVLLANLKSVEGNSRNSRKHALINWLRKNGAYDAEEDGNHSIRVFRDVLIQPPYTSEDCFCENLRALVSIQSSIKRFDAESSHLREQRPSTSEVTTDSLPAKVAQ</sequence>
<feature type="domain" description="AD" evidence="2">
    <location>
        <begin position="173"/>
        <end position="255"/>
    </location>
</feature>
<dbReference type="Proteomes" id="UP000036681">
    <property type="component" value="Unplaced"/>
</dbReference>
<accession>A0A0M3HY54</accession>
<dbReference type="PANTHER" id="PTHR14710:SF2">
    <property type="entry name" value="GEM-ASSOCIATED PROTEIN 6"/>
    <property type="match status" value="1"/>
</dbReference>
<dbReference type="PROSITE" id="PS52001">
    <property type="entry name" value="AD"/>
    <property type="match status" value="1"/>
</dbReference>
<proteinExistence type="predicted"/>
<reference evidence="4" key="1">
    <citation type="submission" date="2017-02" db="UniProtKB">
        <authorList>
            <consortium name="WormBaseParasite"/>
        </authorList>
    </citation>
    <scope>IDENTIFICATION</scope>
</reference>
<protein>
    <submittedName>
        <fullName evidence="4">HIRAN domain-containing protein</fullName>
    </submittedName>
</protein>
<dbReference type="GO" id="GO:0000387">
    <property type="term" value="P:spliceosomal snRNP assembly"/>
    <property type="evidence" value="ECO:0007669"/>
    <property type="project" value="TreeGrafter"/>
</dbReference>
<dbReference type="InterPro" id="IPR047574">
    <property type="entry name" value="AD"/>
</dbReference>
<feature type="compositionally biased region" description="Polar residues" evidence="1">
    <location>
        <begin position="262"/>
        <end position="271"/>
    </location>
</feature>
<dbReference type="InterPro" id="IPR009422">
    <property type="entry name" value="Gemin6"/>
</dbReference>
<dbReference type="GO" id="GO:0000245">
    <property type="term" value="P:spliceosomal complex assembly"/>
    <property type="evidence" value="ECO:0007669"/>
    <property type="project" value="InterPro"/>
</dbReference>
<evidence type="ECO:0000313" key="4">
    <source>
        <dbReference type="WBParaSite" id="ALUE_0000838701-mRNA-1"/>
    </source>
</evidence>
<dbReference type="Gene3D" id="2.30.30.100">
    <property type="match status" value="1"/>
</dbReference>
<keyword evidence="3" id="KW-1185">Reference proteome</keyword>
<organism evidence="3 4">
    <name type="scientific">Ascaris lumbricoides</name>
    <name type="common">Giant roundworm</name>
    <dbReference type="NCBI Taxonomy" id="6252"/>
    <lineage>
        <taxon>Eukaryota</taxon>
        <taxon>Metazoa</taxon>
        <taxon>Ecdysozoa</taxon>
        <taxon>Nematoda</taxon>
        <taxon>Chromadorea</taxon>
        <taxon>Rhabditida</taxon>
        <taxon>Spirurina</taxon>
        <taxon>Ascaridomorpha</taxon>
        <taxon>Ascaridoidea</taxon>
        <taxon>Ascarididae</taxon>
        <taxon>Ascaris</taxon>
    </lineage>
</organism>
<dbReference type="GO" id="GO:0032797">
    <property type="term" value="C:SMN complex"/>
    <property type="evidence" value="ECO:0007669"/>
    <property type="project" value="TreeGrafter"/>
</dbReference>
<dbReference type="PANTHER" id="PTHR14710">
    <property type="entry name" value="GEM-ASSOCIATED PROTEIN 6"/>
    <property type="match status" value="1"/>
</dbReference>
<dbReference type="GO" id="GO:0005634">
    <property type="term" value="C:nucleus"/>
    <property type="evidence" value="ECO:0007669"/>
    <property type="project" value="InterPro"/>
</dbReference>
<name>A0A0M3HY54_ASCLU</name>
<dbReference type="AlphaFoldDB" id="A0A0M3HY54"/>